<dbReference type="AlphaFoldDB" id="A0A183U7A7"/>
<reference evidence="4" key="1">
    <citation type="submission" date="2016-06" db="UniProtKB">
        <authorList>
            <consortium name="WormBaseParasite"/>
        </authorList>
    </citation>
    <scope>IDENTIFICATION</scope>
</reference>
<dbReference type="Proteomes" id="UP000050794">
    <property type="component" value="Unassembled WGS sequence"/>
</dbReference>
<evidence type="ECO:0000313" key="4">
    <source>
        <dbReference type="WBParaSite" id="TCNE_0000437701-mRNA-1"/>
    </source>
</evidence>
<keyword evidence="3" id="KW-1185">Reference proteome</keyword>
<feature type="region of interest" description="Disordered" evidence="1">
    <location>
        <begin position="26"/>
        <end position="72"/>
    </location>
</feature>
<evidence type="ECO:0000256" key="1">
    <source>
        <dbReference type="SAM" id="MobiDB-lite"/>
    </source>
</evidence>
<reference evidence="2 3" key="2">
    <citation type="submission" date="2018-11" db="EMBL/GenBank/DDBJ databases">
        <authorList>
            <consortium name="Pathogen Informatics"/>
        </authorList>
    </citation>
    <scope>NUCLEOTIDE SEQUENCE [LARGE SCALE GENOMIC DNA]</scope>
</reference>
<accession>A0A183U7A7</accession>
<gene>
    <name evidence="2" type="ORF">TCNE_LOCUS4377</name>
</gene>
<dbReference type="EMBL" id="UYWY01007279">
    <property type="protein sequence ID" value="VDM30094.1"/>
    <property type="molecule type" value="Genomic_DNA"/>
</dbReference>
<protein>
    <submittedName>
        <fullName evidence="2 4">Uncharacterized protein</fullName>
    </submittedName>
</protein>
<organism evidence="3 4">
    <name type="scientific">Toxocara canis</name>
    <name type="common">Canine roundworm</name>
    <dbReference type="NCBI Taxonomy" id="6265"/>
    <lineage>
        <taxon>Eukaryota</taxon>
        <taxon>Metazoa</taxon>
        <taxon>Ecdysozoa</taxon>
        <taxon>Nematoda</taxon>
        <taxon>Chromadorea</taxon>
        <taxon>Rhabditida</taxon>
        <taxon>Spirurina</taxon>
        <taxon>Ascaridomorpha</taxon>
        <taxon>Ascaridoidea</taxon>
        <taxon>Toxocaridae</taxon>
        <taxon>Toxocara</taxon>
    </lineage>
</organism>
<proteinExistence type="predicted"/>
<evidence type="ECO:0000313" key="2">
    <source>
        <dbReference type="EMBL" id="VDM30094.1"/>
    </source>
</evidence>
<dbReference type="WBParaSite" id="TCNE_0000437701-mRNA-1">
    <property type="protein sequence ID" value="TCNE_0000437701-mRNA-1"/>
    <property type="gene ID" value="TCNE_0000437701"/>
</dbReference>
<name>A0A183U7A7_TOXCA</name>
<feature type="compositionally biased region" description="Basic and acidic residues" evidence="1">
    <location>
        <begin position="45"/>
        <end position="54"/>
    </location>
</feature>
<sequence>MVTGRYGTKSGKPLVVEVEARMADEIRRRRRRDESSALTEDEESDGPHSTRDVLADEPVLGSGTTGPQFPLLFRPRTRTLSSTRSSISEVGDHCERDSLLRPEKVFISYVLSIGKNQLIMFLVA</sequence>
<feature type="compositionally biased region" description="Basic and acidic residues" evidence="1">
    <location>
        <begin position="26"/>
        <end position="35"/>
    </location>
</feature>
<evidence type="ECO:0000313" key="3">
    <source>
        <dbReference type="Proteomes" id="UP000050794"/>
    </source>
</evidence>